<dbReference type="AlphaFoldDB" id="A0A7S2N1F3"/>
<dbReference type="EMBL" id="HBGU01059986">
    <property type="protein sequence ID" value="CAD9514154.1"/>
    <property type="molecule type" value="Transcribed_RNA"/>
</dbReference>
<proteinExistence type="predicted"/>
<sequence>MSAQLPIDKELWHMSPLVEGQARAASVIQAWTLPSTNLSLCDSEPSFRLLGCGVAYHCATEFLPRVGAAIEDIRATSSSLSWGNWSLNTDWVQKTYQCPRSGQASVRGYYLGKPSSGWLVLKLTDVREGVFVLNTWGVSGKVINWGAQAIDFRLTDSDCSGAPNAELWLNGKRVTAFETSKELKGASIARVPALANAGTVELALKLLEGKSMCDTTWALSHVLWR</sequence>
<name>A0A7S2N1F3_9EUKA</name>
<protein>
    <submittedName>
        <fullName evidence="1">Uncharacterized protein</fullName>
    </submittedName>
</protein>
<accession>A0A7S2N1F3</accession>
<reference evidence="1" key="1">
    <citation type="submission" date="2021-01" db="EMBL/GenBank/DDBJ databases">
        <authorList>
            <person name="Corre E."/>
            <person name="Pelletier E."/>
            <person name="Niang G."/>
            <person name="Scheremetjew M."/>
            <person name="Finn R."/>
            <person name="Kale V."/>
            <person name="Holt S."/>
            <person name="Cochrane G."/>
            <person name="Meng A."/>
            <person name="Brown T."/>
            <person name="Cohen L."/>
        </authorList>
    </citation>
    <scope>NUCLEOTIDE SEQUENCE</scope>
    <source>
        <strain evidence="1">UTEX LB 985</strain>
    </source>
</reference>
<gene>
    <name evidence="1" type="ORF">CBRE1094_LOCUS32620</name>
</gene>
<evidence type="ECO:0000313" key="1">
    <source>
        <dbReference type="EMBL" id="CAD9514154.1"/>
    </source>
</evidence>
<organism evidence="1">
    <name type="scientific">Haptolina brevifila</name>
    <dbReference type="NCBI Taxonomy" id="156173"/>
    <lineage>
        <taxon>Eukaryota</taxon>
        <taxon>Haptista</taxon>
        <taxon>Haptophyta</taxon>
        <taxon>Prymnesiophyceae</taxon>
        <taxon>Prymnesiales</taxon>
        <taxon>Prymnesiaceae</taxon>
        <taxon>Haptolina</taxon>
    </lineage>
</organism>